<dbReference type="InterPro" id="IPR052922">
    <property type="entry name" value="Cytidylate_Kinase-2"/>
</dbReference>
<name>A0A7Y6IPF3_9ACTN</name>
<evidence type="ECO:0000313" key="1">
    <source>
        <dbReference type="EMBL" id="NUW41992.1"/>
    </source>
</evidence>
<dbReference type="Gene3D" id="3.40.50.300">
    <property type="entry name" value="P-loop containing nucleotide triphosphate hydrolases"/>
    <property type="match status" value="1"/>
</dbReference>
<dbReference type="Proteomes" id="UP000546126">
    <property type="component" value="Unassembled WGS sequence"/>
</dbReference>
<accession>A0A7Y6IPF3</accession>
<protein>
    <submittedName>
        <fullName evidence="1">Topology modulation protein</fullName>
    </submittedName>
</protein>
<gene>
    <name evidence="1" type="ORF">HT134_17850</name>
</gene>
<dbReference type="InterPro" id="IPR027417">
    <property type="entry name" value="P-loop_NTPase"/>
</dbReference>
<evidence type="ECO:0000313" key="2">
    <source>
        <dbReference type="Proteomes" id="UP000546126"/>
    </source>
</evidence>
<sequence length="169" mass="19009">MRRIAIIGCGGSGKTTVGRQLAALIGAPVTHLDAVYYDAGWNPLAAEEFAALQEKLVARPQWVIDGNYASTLHIRLAHADTVIFIDIPPLVCLWGILQRRLRYHGGQHAAHGVYDRIHWGFIRYVLGYRRRMRPEIRALIEEHAPRARVITLTSRRAARRFLAGLPEAT</sequence>
<organism evidence="1 2">
    <name type="scientific">Nonomuraea rhodomycinica</name>
    <dbReference type="NCBI Taxonomy" id="1712872"/>
    <lineage>
        <taxon>Bacteria</taxon>
        <taxon>Bacillati</taxon>
        <taxon>Actinomycetota</taxon>
        <taxon>Actinomycetes</taxon>
        <taxon>Streptosporangiales</taxon>
        <taxon>Streptosporangiaceae</taxon>
        <taxon>Nonomuraea</taxon>
    </lineage>
</organism>
<dbReference type="RefSeq" id="WP_175601495.1">
    <property type="nucleotide sequence ID" value="NZ_JABWGO010000003.1"/>
</dbReference>
<proteinExistence type="predicted"/>
<dbReference type="PANTHER" id="PTHR37816">
    <property type="entry name" value="YALI0E33011P"/>
    <property type="match status" value="1"/>
</dbReference>
<dbReference type="EMBL" id="JABWGO010000003">
    <property type="protein sequence ID" value="NUW41992.1"/>
    <property type="molecule type" value="Genomic_DNA"/>
</dbReference>
<reference evidence="1 2" key="1">
    <citation type="submission" date="2020-06" db="EMBL/GenBank/DDBJ databases">
        <authorList>
            <person name="Chanama M."/>
        </authorList>
    </citation>
    <scope>NUCLEOTIDE SEQUENCE [LARGE SCALE GENOMIC DNA]</scope>
    <source>
        <strain evidence="1 2">TBRC6557</strain>
    </source>
</reference>
<keyword evidence="2" id="KW-1185">Reference proteome</keyword>
<comment type="caution">
    <text evidence="1">The sequence shown here is derived from an EMBL/GenBank/DDBJ whole genome shotgun (WGS) entry which is preliminary data.</text>
</comment>
<dbReference type="PANTHER" id="PTHR37816:SF3">
    <property type="entry name" value="MODULATES DNA TOPOLOGY"/>
    <property type="match status" value="1"/>
</dbReference>
<dbReference type="AlphaFoldDB" id="A0A7Y6IPF3"/>
<dbReference type="SUPFAM" id="SSF52540">
    <property type="entry name" value="P-loop containing nucleoside triphosphate hydrolases"/>
    <property type="match status" value="1"/>
</dbReference>